<evidence type="ECO:0000313" key="3">
    <source>
        <dbReference type="EMBL" id="CAB4691904.1"/>
    </source>
</evidence>
<protein>
    <submittedName>
        <fullName evidence="3">Unannotated protein</fullName>
    </submittedName>
</protein>
<reference evidence="3" key="1">
    <citation type="submission" date="2020-05" db="EMBL/GenBank/DDBJ databases">
        <authorList>
            <person name="Chiriac C."/>
            <person name="Salcher M."/>
            <person name="Ghai R."/>
            <person name="Kavagutti S V."/>
        </authorList>
    </citation>
    <scope>NUCLEOTIDE SEQUENCE</scope>
</reference>
<keyword evidence="2" id="KW-0812">Transmembrane</keyword>
<keyword evidence="2" id="KW-1133">Transmembrane helix</keyword>
<keyword evidence="2" id="KW-0472">Membrane</keyword>
<organism evidence="3">
    <name type="scientific">freshwater metagenome</name>
    <dbReference type="NCBI Taxonomy" id="449393"/>
    <lineage>
        <taxon>unclassified sequences</taxon>
        <taxon>metagenomes</taxon>
        <taxon>ecological metagenomes</taxon>
    </lineage>
</organism>
<accession>A0A6J6P6D2</accession>
<evidence type="ECO:0000256" key="2">
    <source>
        <dbReference type="SAM" id="Phobius"/>
    </source>
</evidence>
<dbReference type="AlphaFoldDB" id="A0A6J6P6D2"/>
<name>A0A6J6P6D2_9ZZZZ</name>
<gene>
    <name evidence="3" type="ORF">UFOPK2370_01018</name>
</gene>
<dbReference type="EMBL" id="CAEZXK010000031">
    <property type="protein sequence ID" value="CAB4691904.1"/>
    <property type="molecule type" value="Genomic_DNA"/>
</dbReference>
<feature type="transmembrane region" description="Helical" evidence="2">
    <location>
        <begin position="135"/>
        <end position="158"/>
    </location>
</feature>
<sequence length="175" mass="18633">MILSRRAAAVISLALAAFFALGSVAVAQAVALTPHSKPAPPTPEFESEDSDDSEGEVDDENEVYQNRIREQYGEVEQVFLPPLVVTNPATSSKQLQPVGEVEGKLLDAANIDPHANMPVDPKTIGAAGKTPADSFFQVATVAMTTMAAGSFALGAFAIRRSIRLKNTPDSDFIYK</sequence>
<proteinExistence type="predicted"/>
<feature type="region of interest" description="Disordered" evidence="1">
    <location>
        <begin position="34"/>
        <end position="60"/>
    </location>
</feature>
<evidence type="ECO:0000256" key="1">
    <source>
        <dbReference type="SAM" id="MobiDB-lite"/>
    </source>
</evidence>
<feature type="compositionally biased region" description="Acidic residues" evidence="1">
    <location>
        <begin position="45"/>
        <end position="60"/>
    </location>
</feature>